<feature type="domain" description="ABC transmembrane type-1" evidence="10">
    <location>
        <begin position="35"/>
        <end position="223"/>
    </location>
</feature>
<evidence type="ECO:0000313" key="12">
    <source>
        <dbReference type="Proteomes" id="UP000247150"/>
    </source>
</evidence>
<evidence type="ECO:0000256" key="1">
    <source>
        <dbReference type="ARBA" id="ARBA00004651"/>
    </source>
</evidence>
<evidence type="ECO:0000313" key="11">
    <source>
        <dbReference type="EMBL" id="PWW29608.1"/>
    </source>
</evidence>
<dbReference type="PROSITE" id="PS50928">
    <property type="entry name" value="ABC_TM1"/>
    <property type="match status" value="1"/>
</dbReference>
<feature type="transmembrane region" description="Helical" evidence="9">
    <location>
        <begin position="202"/>
        <end position="222"/>
    </location>
</feature>
<comment type="similarity">
    <text evidence="2 9">Belongs to the binding-protein-dependent transport system permease family.</text>
</comment>
<evidence type="ECO:0000256" key="9">
    <source>
        <dbReference type="RuleBase" id="RU363032"/>
    </source>
</evidence>
<keyword evidence="5 9" id="KW-0812">Transmembrane</keyword>
<dbReference type="Pfam" id="PF00528">
    <property type="entry name" value="BPD_transp_1"/>
    <property type="match status" value="1"/>
</dbReference>
<gene>
    <name evidence="11" type="ORF">DFO73_104248</name>
</gene>
<comment type="caution">
    <text evidence="11">The sequence shown here is derived from an EMBL/GenBank/DDBJ whole genome shotgun (WGS) entry which is preliminary data.</text>
</comment>
<feature type="transmembrane region" description="Helical" evidence="9">
    <location>
        <begin position="80"/>
        <end position="101"/>
    </location>
</feature>
<dbReference type="Proteomes" id="UP000247150">
    <property type="component" value="Unassembled WGS sequence"/>
</dbReference>
<dbReference type="Gene3D" id="1.10.3720.10">
    <property type="entry name" value="MetI-like"/>
    <property type="match status" value="1"/>
</dbReference>
<dbReference type="CDD" id="cd06261">
    <property type="entry name" value="TM_PBP2"/>
    <property type="match status" value="1"/>
</dbReference>
<keyword evidence="6" id="KW-0029">Amino-acid transport</keyword>
<keyword evidence="7 9" id="KW-1133">Transmembrane helix</keyword>
<reference evidence="11 12" key="1">
    <citation type="submission" date="2018-05" db="EMBL/GenBank/DDBJ databases">
        <title>Freshwater and sediment microbial communities from various areas in North America, analyzing microbe dynamics in response to fracking.</title>
        <authorList>
            <person name="Lamendella R."/>
        </authorList>
    </citation>
    <scope>NUCLEOTIDE SEQUENCE [LARGE SCALE GENOMIC DNA]</scope>
    <source>
        <strain evidence="11 12">15_TX</strain>
    </source>
</reference>
<evidence type="ECO:0000256" key="3">
    <source>
        <dbReference type="ARBA" id="ARBA00022448"/>
    </source>
</evidence>
<keyword evidence="3 9" id="KW-0813">Transport</keyword>
<proteinExistence type="inferred from homology"/>
<dbReference type="InterPro" id="IPR035906">
    <property type="entry name" value="MetI-like_sf"/>
</dbReference>
<organism evidence="11 12">
    <name type="scientific">Cytobacillus oceanisediminis</name>
    <dbReference type="NCBI Taxonomy" id="665099"/>
    <lineage>
        <taxon>Bacteria</taxon>
        <taxon>Bacillati</taxon>
        <taxon>Bacillota</taxon>
        <taxon>Bacilli</taxon>
        <taxon>Bacillales</taxon>
        <taxon>Bacillaceae</taxon>
        <taxon>Cytobacillus</taxon>
    </lineage>
</organism>
<dbReference type="SUPFAM" id="SSF161098">
    <property type="entry name" value="MetI-like"/>
    <property type="match status" value="1"/>
</dbReference>
<feature type="transmembrane region" description="Helical" evidence="9">
    <location>
        <begin position="34"/>
        <end position="59"/>
    </location>
</feature>
<dbReference type="PANTHER" id="PTHR30614">
    <property type="entry name" value="MEMBRANE COMPONENT OF AMINO ACID ABC TRANSPORTER"/>
    <property type="match status" value="1"/>
</dbReference>
<dbReference type="NCBIfam" id="TIGR01726">
    <property type="entry name" value="HEQRo_perm_3TM"/>
    <property type="match status" value="1"/>
</dbReference>
<dbReference type="InterPro" id="IPR000515">
    <property type="entry name" value="MetI-like"/>
</dbReference>
<evidence type="ECO:0000256" key="2">
    <source>
        <dbReference type="ARBA" id="ARBA00009306"/>
    </source>
</evidence>
<keyword evidence="8 9" id="KW-0472">Membrane</keyword>
<dbReference type="GO" id="GO:0043190">
    <property type="term" value="C:ATP-binding cassette (ABC) transporter complex"/>
    <property type="evidence" value="ECO:0007669"/>
    <property type="project" value="InterPro"/>
</dbReference>
<dbReference type="InterPro" id="IPR010065">
    <property type="entry name" value="AA_ABC_transptr_permease_3TM"/>
</dbReference>
<evidence type="ECO:0000256" key="5">
    <source>
        <dbReference type="ARBA" id="ARBA00022692"/>
    </source>
</evidence>
<evidence type="ECO:0000256" key="4">
    <source>
        <dbReference type="ARBA" id="ARBA00022475"/>
    </source>
</evidence>
<name>A0A2V2ZZP2_9BACI</name>
<keyword evidence="4" id="KW-1003">Cell membrane</keyword>
<dbReference type="FunFam" id="1.10.3720.10:FF:000009">
    <property type="entry name" value="Amino acid ABC transporter permease"/>
    <property type="match status" value="1"/>
</dbReference>
<protein>
    <submittedName>
        <fullName evidence="11">Amino acid ABC transporter membrane protein (PAAT family)</fullName>
    </submittedName>
</protein>
<comment type="subcellular location">
    <subcellularLocation>
        <location evidence="1 9">Cell membrane</location>
        <topology evidence="1 9">Multi-pass membrane protein</topology>
    </subcellularLocation>
</comment>
<dbReference type="PANTHER" id="PTHR30614:SF0">
    <property type="entry name" value="L-CYSTINE TRANSPORT SYSTEM PERMEASE PROTEIN TCYL"/>
    <property type="match status" value="1"/>
</dbReference>
<sequence length="236" mass="26085">MAKMFLSSIFLDPERVARLMEIGKNSFQPLLEGAIIYTIPLTLISFVCGLALAILTALARISGNKVLQTIARIYVSAVRGTPLLVQLFIIFYGLPTIGIIIDPFPSAIIGFSLNVGAYASEIIRAAILSIPKGQWEAGYSIGMSYPQTLKRIILPQASRVSIPPLSNTFISLVKDTSLASMILVTEMFRRAQEIAATNYEFLLLYTQAALIYWVICFLLSIVQGRIENRLDRYVSS</sequence>
<evidence type="ECO:0000256" key="7">
    <source>
        <dbReference type="ARBA" id="ARBA00022989"/>
    </source>
</evidence>
<dbReference type="GO" id="GO:0015184">
    <property type="term" value="F:L-cystine transmembrane transporter activity"/>
    <property type="evidence" value="ECO:0007669"/>
    <property type="project" value="TreeGrafter"/>
</dbReference>
<dbReference type="InterPro" id="IPR043429">
    <property type="entry name" value="ArtM/GltK/GlnP/TcyL/YhdX-like"/>
</dbReference>
<accession>A0A2V2ZZP2</accession>
<evidence type="ECO:0000256" key="8">
    <source>
        <dbReference type="ARBA" id="ARBA00023136"/>
    </source>
</evidence>
<dbReference type="EMBL" id="QGTW01000004">
    <property type="protein sequence ID" value="PWW29608.1"/>
    <property type="molecule type" value="Genomic_DNA"/>
</dbReference>
<evidence type="ECO:0000259" key="10">
    <source>
        <dbReference type="PROSITE" id="PS50928"/>
    </source>
</evidence>
<evidence type="ECO:0000256" key="6">
    <source>
        <dbReference type="ARBA" id="ARBA00022970"/>
    </source>
</evidence>
<dbReference type="AlphaFoldDB" id="A0A2V2ZZP2"/>